<name>A0A017RS56_9CLOT</name>
<evidence type="ECO:0000313" key="3">
    <source>
        <dbReference type="Proteomes" id="UP000019681"/>
    </source>
</evidence>
<dbReference type="InterPro" id="IPR019606">
    <property type="entry name" value="GerMN"/>
</dbReference>
<dbReference type="STRING" id="1403537.Q428_12730"/>
<keyword evidence="3" id="KW-1185">Reference proteome</keyword>
<dbReference type="EMBL" id="AZQP01000049">
    <property type="protein sequence ID" value="EYE87558.1"/>
    <property type="molecule type" value="Genomic_DNA"/>
</dbReference>
<gene>
    <name evidence="2" type="ORF">Q428_12730</name>
</gene>
<evidence type="ECO:0000313" key="2">
    <source>
        <dbReference type="EMBL" id="EYE87558.1"/>
    </source>
</evidence>
<dbReference type="SMART" id="SM00909">
    <property type="entry name" value="Germane"/>
    <property type="match status" value="1"/>
</dbReference>
<evidence type="ECO:0000259" key="1">
    <source>
        <dbReference type="SMART" id="SM00909"/>
    </source>
</evidence>
<comment type="caution">
    <text evidence="2">The sequence shown here is derived from an EMBL/GenBank/DDBJ whole genome shotgun (WGS) entry which is preliminary data.</text>
</comment>
<protein>
    <recommendedName>
        <fullName evidence="1">GerMN domain-containing protein</fullName>
    </recommendedName>
</protein>
<dbReference type="Proteomes" id="UP000019681">
    <property type="component" value="Unassembled WGS sequence"/>
</dbReference>
<dbReference type="AlphaFoldDB" id="A0A017RS56"/>
<organism evidence="2 3">
    <name type="scientific">Fervidicella metallireducens AeB</name>
    <dbReference type="NCBI Taxonomy" id="1403537"/>
    <lineage>
        <taxon>Bacteria</taxon>
        <taxon>Bacillati</taxon>
        <taxon>Bacillota</taxon>
        <taxon>Clostridia</taxon>
        <taxon>Eubacteriales</taxon>
        <taxon>Clostridiaceae</taxon>
        <taxon>Fervidicella</taxon>
    </lineage>
</organism>
<accession>A0A017RS56</accession>
<dbReference type="Pfam" id="PF10646">
    <property type="entry name" value="Germane"/>
    <property type="match status" value="1"/>
</dbReference>
<dbReference type="OrthoDB" id="9809406at2"/>
<reference evidence="2 3" key="1">
    <citation type="journal article" date="2014" name="Genome Announc.">
        <title>Draft Genome Sequence of Fervidicella metallireducens Strain AeBT, an Iron-Reducing Thermoanaerobe from the Great Artesian Basin.</title>
        <authorList>
            <person name="Patel B.K."/>
        </authorList>
    </citation>
    <scope>NUCLEOTIDE SEQUENCE [LARGE SCALE GENOMIC DNA]</scope>
    <source>
        <strain evidence="2 3">AeB</strain>
    </source>
</reference>
<proteinExistence type="predicted"/>
<sequence>MKKQGMFLLFSLALLAIVFSAFYNKIELKKQTVYNVLEGITQRVTKSQEKTDIILYFPGNDFNLLKAEDRLIDDNDSIEKSIVNEIIKGPLKEGKSQIVSSKTKVIKIKRQGNTLTLNLTKDFLNPIYSNSGEDYLKIYSIVNSLTELPGIQYIDLYVENKHISKFTGYEDYKGLLSRNRKIIEKKKYLNPMEVLKEQMKLETQQKWLEAYMLMSDDCLNGNRLYFDEYVKQNKEIMDSGFINEDYEIGGYTIKKDKAYVDVYFYTYEGGQRCLLKKLKLGCIKIDDSWMVDWVQPE</sequence>
<feature type="domain" description="GerMN" evidence="1">
    <location>
        <begin position="79"/>
        <end position="167"/>
    </location>
</feature>
<dbReference type="RefSeq" id="WP_035381261.1">
    <property type="nucleotide sequence ID" value="NZ_AZQP01000049.1"/>
</dbReference>